<feature type="transmembrane region" description="Helical" evidence="1">
    <location>
        <begin position="32"/>
        <end position="49"/>
    </location>
</feature>
<accession>A0A2G5BEZ2</accession>
<feature type="transmembrane region" description="Helical" evidence="1">
    <location>
        <begin position="83"/>
        <end position="108"/>
    </location>
</feature>
<keyword evidence="2" id="KW-0732">Signal</keyword>
<feature type="transmembrane region" description="Helical" evidence="1">
    <location>
        <begin position="56"/>
        <end position="77"/>
    </location>
</feature>
<keyword evidence="1" id="KW-0472">Membrane</keyword>
<dbReference type="SUPFAM" id="SSF103473">
    <property type="entry name" value="MFS general substrate transporter"/>
    <property type="match status" value="1"/>
</dbReference>
<evidence type="ECO:0008006" key="5">
    <source>
        <dbReference type="Google" id="ProtNLM"/>
    </source>
</evidence>
<dbReference type="OrthoDB" id="6499973at2759"/>
<keyword evidence="1" id="KW-1133">Transmembrane helix</keyword>
<dbReference type="EMBL" id="KZ303494">
    <property type="protein sequence ID" value="PIA17573.1"/>
    <property type="molecule type" value="Genomic_DNA"/>
</dbReference>
<reference evidence="3 4" key="1">
    <citation type="journal article" date="2015" name="Genome Biol. Evol.">
        <title>Phylogenomic analyses indicate that early fungi evolved digesting cell walls of algal ancestors of land plants.</title>
        <authorList>
            <person name="Chang Y."/>
            <person name="Wang S."/>
            <person name="Sekimoto S."/>
            <person name="Aerts A.L."/>
            <person name="Choi C."/>
            <person name="Clum A."/>
            <person name="LaButti K.M."/>
            <person name="Lindquist E.A."/>
            <person name="Yee Ngan C."/>
            <person name="Ohm R.A."/>
            <person name="Salamov A.A."/>
            <person name="Grigoriev I.V."/>
            <person name="Spatafora J.W."/>
            <person name="Berbee M.L."/>
        </authorList>
    </citation>
    <scope>NUCLEOTIDE SEQUENCE [LARGE SCALE GENOMIC DNA]</scope>
    <source>
        <strain evidence="3 4">NRRL 1564</strain>
    </source>
</reference>
<dbReference type="Gene3D" id="1.20.1250.20">
    <property type="entry name" value="MFS general substrate transporter like domains"/>
    <property type="match status" value="1"/>
</dbReference>
<feature type="signal peptide" evidence="2">
    <location>
        <begin position="1"/>
        <end position="27"/>
    </location>
</feature>
<evidence type="ECO:0000256" key="1">
    <source>
        <dbReference type="SAM" id="Phobius"/>
    </source>
</evidence>
<feature type="chain" id="PRO_5013680263" description="MFS general substrate transporter" evidence="2">
    <location>
        <begin position="28"/>
        <end position="196"/>
    </location>
</feature>
<sequence>MAMALFAAAARFAQLLCLPIFARMAGAENNIGGVLYTVGAALLVGMVLGGTAADKFGYIAGLGLSEVILGLFTLAMYTPSTSITPLYVFAVVFGLTTGTLTSVLPAAIAQMFGMQRLATTTGLVIAACAPALLFTTPAAIKFNYLVIEGSSVARLSAISGVLSIIAGFLGLMLPVLQRRYVESFTRKETTCVWPRK</sequence>
<dbReference type="InterPro" id="IPR036259">
    <property type="entry name" value="MFS_trans_sf"/>
</dbReference>
<proteinExistence type="predicted"/>
<dbReference type="Proteomes" id="UP000242474">
    <property type="component" value="Unassembled WGS sequence"/>
</dbReference>
<gene>
    <name evidence="3" type="ORF">COEREDRAFT_7537</name>
</gene>
<keyword evidence="1" id="KW-0812">Transmembrane</keyword>
<evidence type="ECO:0000256" key="2">
    <source>
        <dbReference type="SAM" id="SignalP"/>
    </source>
</evidence>
<feature type="transmembrane region" description="Helical" evidence="1">
    <location>
        <begin position="120"/>
        <end position="140"/>
    </location>
</feature>
<protein>
    <recommendedName>
        <fullName evidence="5">MFS general substrate transporter</fullName>
    </recommendedName>
</protein>
<evidence type="ECO:0000313" key="3">
    <source>
        <dbReference type="EMBL" id="PIA17573.1"/>
    </source>
</evidence>
<keyword evidence="4" id="KW-1185">Reference proteome</keyword>
<feature type="transmembrane region" description="Helical" evidence="1">
    <location>
        <begin position="152"/>
        <end position="176"/>
    </location>
</feature>
<dbReference type="AlphaFoldDB" id="A0A2G5BEZ2"/>
<evidence type="ECO:0000313" key="4">
    <source>
        <dbReference type="Proteomes" id="UP000242474"/>
    </source>
</evidence>
<name>A0A2G5BEZ2_COERN</name>
<organism evidence="3 4">
    <name type="scientific">Coemansia reversa (strain ATCC 12441 / NRRL 1564)</name>
    <dbReference type="NCBI Taxonomy" id="763665"/>
    <lineage>
        <taxon>Eukaryota</taxon>
        <taxon>Fungi</taxon>
        <taxon>Fungi incertae sedis</taxon>
        <taxon>Zoopagomycota</taxon>
        <taxon>Kickxellomycotina</taxon>
        <taxon>Kickxellomycetes</taxon>
        <taxon>Kickxellales</taxon>
        <taxon>Kickxellaceae</taxon>
        <taxon>Coemansia</taxon>
    </lineage>
</organism>